<dbReference type="Proteomes" id="UP000694660">
    <property type="component" value="Unassembled WGS sequence"/>
</dbReference>
<organism evidence="2 3">
    <name type="scientific">Denitromonas iodatirespirans</name>
    <dbReference type="NCBI Taxonomy" id="2795389"/>
    <lineage>
        <taxon>Bacteria</taxon>
        <taxon>Pseudomonadati</taxon>
        <taxon>Pseudomonadota</taxon>
        <taxon>Betaproteobacteria</taxon>
        <taxon>Rhodocyclales</taxon>
        <taxon>Zoogloeaceae</taxon>
        <taxon>Denitromonas</taxon>
    </lineage>
</organism>
<sequence>MKHAAILLAALALPACATDTSSMAMPQTANYSQRELLKNWALSACLATIAKSPADRDDANATASAYLEFGNQPIEAYEALGKLAKRYAERTYSGSIASEFNTMKCIDLYHSDALERLVDTWVKQAP</sequence>
<evidence type="ECO:0000313" key="2">
    <source>
        <dbReference type="EMBL" id="MBT0961807.1"/>
    </source>
</evidence>
<keyword evidence="3" id="KW-1185">Reference proteome</keyword>
<protein>
    <submittedName>
        <fullName evidence="2">Type VI secretion system amidase immunity protein Tai4</fullName>
    </submittedName>
</protein>
<keyword evidence="1" id="KW-0732">Signal</keyword>
<dbReference type="AlphaFoldDB" id="A0A944HBM1"/>
<dbReference type="Pfam" id="PF16695">
    <property type="entry name" value="Tai4"/>
    <property type="match status" value="1"/>
</dbReference>
<dbReference type="EMBL" id="JAEKFT010000011">
    <property type="protein sequence ID" value="MBT0961807.1"/>
    <property type="molecule type" value="Genomic_DNA"/>
</dbReference>
<name>A0A944HBM1_DENI1</name>
<feature type="signal peptide" evidence="1">
    <location>
        <begin position="1"/>
        <end position="17"/>
    </location>
</feature>
<comment type="caution">
    <text evidence="2">The sequence shown here is derived from an EMBL/GenBank/DDBJ whole genome shotgun (WGS) entry which is preliminary data.</text>
</comment>
<dbReference type="InterPro" id="IPR032032">
    <property type="entry name" value="Tai4"/>
</dbReference>
<accession>A0A944HBM1</accession>
<evidence type="ECO:0000313" key="3">
    <source>
        <dbReference type="Proteomes" id="UP000694660"/>
    </source>
</evidence>
<reference evidence="3" key="1">
    <citation type="journal article" date="2022" name="ISME J.">
        <title>Genetic and phylogenetic analysis of dissimilatory iodate-reducing bacteria identifies potential niches across the world's oceans.</title>
        <authorList>
            <person name="Reyes-Umana V."/>
            <person name="Henning Z."/>
            <person name="Lee K."/>
            <person name="Barnum T.P."/>
            <person name="Coates J.D."/>
        </authorList>
    </citation>
    <scope>NUCLEOTIDE SEQUENCE [LARGE SCALE GENOMIC DNA]</scope>
    <source>
        <strain evidence="3">IR12</strain>
    </source>
</reference>
<proteinExistence type="predicted"/>
<feature type="chain" id="PRO_5037360040" evidence="1">
    <location>
        <begin position="18"/>
        <end position="126"/>
    </location>
</feature>
<dbReference type="InterPro" id="IPR038314">
    <property type="entry name" value="T6SS_sf"/>
</dbReference>
<evidence type="ECO:0000256" key="1">
    <source>
        <dbReference type="SAM" id="SignalP"/>
    </source>
</evidence>
<dbReference type="RefSeq" id="WP_214361563.1">
    <property type="nucleotide sequence ID" value="NZ_JAEKFT010000011.1"/>
</dbReference>
<dbReference type="Gene3D" id="1.20.120.1620">
    <property type="match status" value="1"/>
</dbReference>
<gene>
    <name evidence="2" type="ORF">I8J34_11555</name>
</gene>